<evidence type="ECO:0000313" key="3">
    <source>
        <dbReference type="Proteomes" id="UP000605970"/>
    </source>
</evidence>
<gene>
    <name evidence="2" type="ORF">Mgra_00006302</name>
</gene>
<evidence type="ECO:0000313" key="2">
    <source>
        <dbReference type="EMBL" id="KAF7634336.1"/>
    </source>
</evidence>
<keyword evidence="1" id="KW-0812">Transmembrane</keyword>
<proteinExistence type="predicted"/>
<organism evidence="2 3">
    <name type="scientific">Meloidogyne graminicola</name>
    <dbReference type="NCBI Taxonomy" id="189291"/>
    <lineage>
        <taxon>Eukaryota</taxon>
        <taxon>Metazoa</taxon>
        <taxon>Ecdysozoa</taxon>
        <taxon>Nematoda</taxon>
        <taxon>Chromadorea</taxon>
        <taxon>Rhabditida</taxon>
        <taxon>Tylenchina</taxon>
        <taxon>Tylenchomorpha</taxon>
        <taxon>Tylenchoidea</taxon>
        <taxon>Meloidogynidae</taxon>
        <taxon>Meloidogyninae</taxon>
        <taxon>Meloidogyne</taxon>
    </lineage>
</organism>
<dbReference type="EMBL" id="JABEBT010000060">
    <property type="protein sequence ID" value="KAF7634336.1"/>
    <property type="molecule type" value="Genomic_DNA"/>
</dbReference>
<name>A0A8S9ZMN1_9BILA</name>
<dbReference type="AlphaFoldDB" id="A0A8S9ZMN1"/>
<keyword evidence="1" id="KW-1133">Transmembrane helix</keyword>
<dbReference type="Proteomes" id="UP000605970">
    <property type="component" value="Unassembled WGS sequence"/>
</dbReference>
<feature type="transmembrane region" description="Helical" evidence="1">
    <location>
        <begin position="6"/>
        <end position="31"/>
    </location>
</feature>
<reference evidence="2" key="1">
    <citation type="journal article" date="2020" name="Ecol. Evol.">
        <title>Genome structure and content of the rice root-knot nematode (Meloidogyne graminicola).</title>
        <authorList>
            <person name="Phan N.T."/>
            <person name="Danchin E.G.J."/>
            <person name="Klopp C."/>
            <person name="Perfus-Barbeoch L."/>
            <person name="Kozlowski D.K."/>
            <person name="Koutsovoulos G.D."/>
            <person name="Lopez-Roques C."/>
            <person name="Bouchez O."/>
            <person name="Zahm M."/>
            <person name="Besnard G."/>
            <person name="Bellafiore S."/>
        </authorList>
    </citation>
    <scope>NUCLEOTIDE SEQUENCE</scope>
    <source>
        <strain evidence="2">VN-18</strain>
    </source>
</reference>
<sequence>MLNFLWYTSIVLLFVIYLIILFCAFVIGYVLNTHLRDEHKIEFFLDAVVVGDALYECWSFRRYLFED</sequence>
<protein>
    <submittedName>
        <fullName evidence="2">Uncharacterized protein</fullName>
    </submittedName>
</protein>
<accession>A0A8S9ZMN1</accession>
<comment type="caution">
    <text evidence="2">The sequence shown here is derived from an EMBL/GenBank/DDBJ whole genome shotgun (WGS) entry which is preliminary data.</text>
</comment>
<keyword evidence="3" id="KW-1185">Reference proteome</keyword>
<keyword evidence="1" id="KW-0472">Membrane</keyword>
<evidence type="ECO:0000256" key="1">
    <source>
        <dbReference type="SAM" id="Phobius"/>
    </source>
</evidence>
<dbReference type="OrthoDB" id="5888818at2759"/>